<evidence type="ECO:0000313" key="2">
    <source>
        <dbReference type="Proteomes" id="UP000184517"/>
    </source>
</evidence>
<keyword evidence="2" id="KW-1185">Reference proteome</keyword>
<dbReference type="OrthoDB" id="9904757at2"/>
<proteinExistence type="predicted"/>
<dbReference type="Proteomes" id="UP000184517">
    <property type="component" value="Unassembled WGS sequence"/>
</dbReference>
<evidence type="ECO:0000313" key="1">
    <source>
        <dbReference type="EMBL" id="SHG22785.1"/>
    </source>
</evidence>
<sequence length="82" mass="9305">MTTHKLANEALNAAFRLSNYTSECKNFSDAYGDAIEAEIRLIYAAMENGMGQEDQARARETIKRLMHQGRRYSYISNLELAA</sequence>
<reference evidence="2" key="1">
    <citation type="submission" date="2016-11" db="EMBL/GenBank/DDBJ databases">
        <authorList>
            <person name="Varghese N."/>
            <person name="Submissions S."/>
        </authorList>
    </citation>
    <scope>NUCLEOTIDE SEQUENCE [LARGE SCALE GENOMIC DNA]</scope>
    <source>
        <strain evidence="2">DSM 16579</strain>
    </source>
</reference>
<organism evidence="1 2">
    <name type="scientific">Marinomonas polaris DSM 16579</name>
    <dbReference type="NCBI Taxonomy" id="1122206"/>
    <lineage>
        <taxon>Bacteria</taxon>
        <taxon>Pseudomonadati</taxon>
        <taxon>Pseudomonadota</taxon>
        <taxon>Gammaproteobacteria</taxon>
        <taxon>Oceanospirillales</taxon>
        <taxon>Oceanospirillaceae</taxon>
        <taxon>Marinomonas</taxon>
    </lineage>
</organism>
<dbReference type="EMBL" id="FQVF01000018">
    <property type="protein sequence ID" value="SHG22785.1"/>
    <property type="molecule type" value="Genomic_DNA"/>
</dbReference>
<gene>
    <name evidence="1" type="ORF">SAMN02745753_03496</name>
</gene>
<name>A0A1M5I3A6_9GAMM</name>
<protein>
    <submittedName>
        <fullName evidence="1">Uncharacterized protein</fullName>
    </submittedName>
</protein>
<accession>A0A1M5I3A6</accession>
<dbReference type="STRING" id="1122206.SAMN02745753_03496"/>
<dbReference type="AlphaFoldDB" id="A0A1M5I3A6"/>
<dbReference type="RefSeq" id="WP_072840951.1">
    <property type="nucleotide sequence ID" value="NZ_FQVF01000018.1"/>
</dbReference>